<dbReference type="AlphaFoldDB" id="A0A0D2EGU9"/>
<evidence type="ECO:0000256" key="3">
    <source>
        <dbReference type="ARBA" id="ARBA00022989"/>
    </source>
</evidence>
<organism evidence="8 9">
    <name type="scientific">Exophiala xenobiotica</name>
    <dbReference type="NCBI Taxonomy" id="348802"/>
    <lineage>
        <taxon>Eukaryota</taxon>
        <taxon>Fungi</taxon>
        <taxon>Dikarya</taxon>
        <taxon>Ascomycota</taxon>
        <taxon>Pezizomycotina</taxon>
        <taxon>Eurotiomycetes</taxon>
        <taxon>Chaetothyriomycetidae</taxon>
        <taxon>Chaetothyriales</taxon>
        <taxon>Herpotrichiellaceae</taxon>
        <taxon>Exophiala</taxon>
    </lineage>
</organism>
<dbReference type="InterPro" id="IPR052053">
    <property type="entry name" value="IM_YidH-like"/>
</dbReference>
<evidence type="ECO:0000256" key="6">
    <source>
        <dbReference type="SAM" id="Phobius"/>
    </source>
</evidence>
<dbReference type="GeneID" id="25328899"/>
<keyword evidence="3 6" id="KW-1133">Transmembrane helix</keyword>
<feature type="transmembrane region" description="Helical" evidence="6">
    <location>
        <begin position="136"/>
        <end position="162"/>
    </location>
</feature>
<dbReference type="InterPro" id="IPR003807">
    <property type="entry name" value="DUF202"/>
</dbReference>
<dbReference type="Pfam" id="PF02656">
    <property type="entry name" value="DUF202"/>
    <property type="match status" value="1"/>
</dbReference>
<protein>
    <recommendedName>
        <fullName evidence="7">DUF202 domain-containing protein</fullName>
    </recommendedName>
</protein>
<evidence type="ECO:0000256" key="2">
    <source>
        <dbReference type="ARBA" id="ARBA00022692"/>
    </source>
</evidence>
<comment type="subcellular location">
    <subcellularLocation>
        <location evidence="1">Endomembrane system</location>
        <topology evidence="1">Multi-pass membrane protein</topology>
    </subcellularLocation>
</comment>
<feature type="transmembrane region" description="Helical" evidence="6">
    <location>
        <begin position="101"/>
        <end position="124"/>
    </location>
</feature>
<feature type="domain" description="DUF202" evidence="7">
    <location>
        <begin position="52"/>
        <end position="125"/>
    </location>
</feature>
<dbReference type="GO" id="GO:0012505">
    <property type="term" value="C:endomembrane system"/>
    <property type="evidence" value="ECO:0007669"/>
    <property type="project" value="UniProtKB-SubCell"/>
</dbReference>
<accession>A0A0D2EGU9</accession>
<dbReference type="OrthoDB" id="199599at2759"/>
<evidence type="ECO:0000313" key="9">
    <source>
        <dbReference type="Proteomes" id="UP000054342"/>
    </source>
</evidence>
<feature type="region of interest" description="Disordered" evidence="5">
    <location>
        <begin position="1"/>
        <end position="25"/>
    </location>
</feature>
<dbReference type="Proteomes" id="UP000054342">
    <property type="component" value="Unassembled WGS sequence"/>
</dbReference>
<keyword evidence="2 6" id="KW-0812">Transmembrane</keyword>
<evidence type="ECO:0000256" key="4">
    <source>
        <dbReference type="ARBA" id="ARBA00023136"/>
    </source>
</evidence>
<reference evidence="8 9" key="1">
    <citation type="submission" date="2015-01" db="EMBL/GenBank/DDBJ databases">
        <title>The Genome Sequence of Exophiala xenobiotica CBS118157.</title>
        <authorList>
            <consortium name="The Broad Institute Genomics Platform"/>
            <person name="Cuomo C."/>
            <person name="de Hoog S."/>
            <person name="Gorbushina A."/>
            <person name="Stielow B."/>
            <person name="Teixiera M."/>
            <person name="Abouelleil A."/>
            <person name="Chapman S.B."/>
            <person name="Priest M."/>
            <person name="Young S.K."/>
            <person name="Wortman J."/>
            <person name="Nusbaum C."/>
            <person name="Birren B."/>
        </authorList>
    </citation>
    <scope>NUCLEOTIDE SEQUENCE [LARGE SCALE GENOMIC DNA]</scope>
    <source>
        <strain evidence="8 9">CBS 118157</strain>
    </source>
</reference>
<evidence type="ECO:0000259" key="7">
    <source>
        <dbReference type="Pfam" id="PF02656"/>
    </source>
</evidence>
<dbReference type="PANTHER" id="PTHR34187">
    <property type="entry name" value="FGR18P"/>
    <property type="match status" value="1"/>
</dbReference>
<gene>
    <name evidence="8" type="ORF">PV05_06991</name>
</gene>
<evidence type="ECO:0000313" key="8">
    <source>
        <dbReference type="EMBL" id="KIW54643.1"/>
    </source>
</evidence>
<dbReference type="HOGENOM" id="CLU_121517_0_0_1"/>
<evidence type="ECO:0000256" key="5">
    <source>
        <dbReference type="SAM" id="MobiDB-lite"/>
    </source>
</evidence>
<sequence length="166" mass="17637">MDRLANAVEPLEADETDNAADGPDAAVPVPSGTGFKLSSLPRSVYIPPSSARDHLANERVFLGYIRTSSAFANFAVVILQLYRLNRSSAPADRLSDFDLGIPFATATLVIGTSVALIGAARFFICQNAMIRGRAIGSGLVVVIFIAATSLLLLVLFIFTIIVNPDL</sequence>
<name>A0A0D2EGU9_9EURO</name>
<feature type="transmembrane region" description="Helical" evidence="6">
    <location>
        <begin position="61"/>
        <end position="81"/>
    </location>
</feature>
<evidence type="ECO:0000256" key="1">
    <source>
        <dbReference type="ARBA" id="ARBA00004127"/>
    </source>
</evidence>
<proteinExistence type="predicted"/>
<dbReference type="PANTHER" id="PTHR34187:SF1">
    <property type="entry name" value="DUF202 DOMAIN-CONTAINING PROTEIN"/>
    <property type="match status" value="1"/>
</dbReference>
<dbReference type="RefSeq" id="XP_013315227.1">
    <property type="nucleotide sequence ID" value="XM_013459773.1"/>
</dbReference>
<keyword evidence="9" id="KW-1185">Reference proteome</keyword>
<keyword evidence="4 6" id="KW-0472">Membrane</keyword>
<dbReference type="EMBL" id="KN847320">
    <property type="protein sequence ID" value="KIW54643.1"/>
    <property type="molecule type" value="Genomic_DNA"/>
</dbReference>